<feature type="transmembrane region" description="Helical" evidence="1">
    <location>
        <begin position="31"/>
        <end position="52"/>
    </location>
</feature>
<accession>A0A644WTY9</accession>
<dbReference type="GO" id="GO:0016020">
    <property type="term" value="C:membrane"/>
    <property type="evidence" value="ECO:0007669"/>
    <property type="project" value="InterPro"/>
</dbReference>
<sequence>MLSCIRITYMKERKVFFMTGEKRKGKRRVWFVLKIIIAVVVVIAAGLGIVLVRTAPGRNELKNMVIDNVDFSKLKDGTYIGEYNGTKDSFRNAKVQVTVKSGKVTDIEVTGGALAGDKQTTKIGETYTIKDLFDRVIKAQSLQVDVITSATLTSKAHLKAVENALEEGPEK</sequence>
<keyword evidence="1" id="KW-1133">Transmembrane helix</keyword>
<keyword evidence="1" id="KW-0472">Membrane</keyword>
<evidence type="ECO:0000256" key="1">
    <source>
        <dbReference type="SAM" id="Phobius"/>
    </source>
</evidence>
<dbReference type="Pfam" id="PF04205">
    <property type="entry name" value="FMN_bind"/>
    <property type="match status" value="1"/>
</dbReference>
<gene>
    <name evidence="3" type="ORF">SDC9_53701</name>
</gene>
<organism evidence="3">
    <name type="scientific">bioreactor metagenome</name>
    <dbReference type="NCBI Taxonomy" id="1076179"/>
    <lineage>
        <taxon>unclassified sequences</taxon>
        <taxon>metagenomes</taxon>
        <taxon>ecological metagenomes</taxon>
    </lineage>
</organism>
<evidence type="ECO:0000313" key="3">
    <source>
        <dbReference type="EMBL" id="MPM07395.1"/>
    </source>
</evidence>
<evidence type="ECO:0000259" key="2">
    <source>
        <dbReference type="SMART" id="SM00900"/>
    </source>
</evidence>
<keyword evidence="1" id="KW-0812">Transmembrane</keyword>
<name>A0A644WTY9_9ZZZZ</name>
<proteinExistence type="predicted"/>
<dbReference type="Gene3D" id="3.90.1010.20">
    <property type="match status" value="1"/>
</dbReference>
<reference evidence="3" key="1">
    <citation type="submission" date="2019-08" db="EMBL/GenBank/DDBJ databases">
        <authorList>
            <person name="Kucharzyk K."/>
            <person name="Murdoch R.W."/>
            <person name="Higgins S."/>
            <person name="Loffler F."/>
        </authorList>
    </citation>
    <scope>NUCLEOTIDE SEQUENCE</scope>
</reference>
<dbReference type="SMART" id="SM00900">
    <property type="entry name" value="FMN_bind"/>
    <property type="match status" value="1"/>
</dbReference>
<dbReference type="GO" id="GO:0010181">
    <property type="term" value="F:FMN binding"/>
    <property type="evidence" value="ECO:0007669"/>
    <property type="project" value="InterPro"/>
</dbReference>
<dbReference type="AlphaFoldDB" id="A0A644WTY9"/>
<dbReference type="EMBL" id="VSSQ01001330">
    <property type="protein sequence ID" value="MPM07395.1"/>
    <property type="molecule type" value="Genomic_DNA"/>
</dbReference>
<comment type="caution">
    <text evidence="3">The sequence shown here is derived from an EMBL/GenBank/DDBJ whole genome shotgun (WGS) entry which is preliminary data.</text>
</comment>
<protein>
    <recommendedName>
        <fullName evidence="2">FMN-binding domain-containing protein</fullName>
    </recommendedName>
</protein>
<dbReference type="InterPro" id="IPR007329">
    <property type="entry name" value="FMN-bd"/>
</dbReference>
<feature type="domain" description="FMN-binding" evidence="2">
    <location>
        <begin position="89"/>
        <end position="168"/>
    </location>
</feature>